<accession>J9GQW3</accession>
<comment type="caution">
    <text evidence="2">The sequence shown here is derived from an EMBL/GenBank/DDBJ whole genome shotgun (WGS) entry which is preliminary data.</text>
</comment>
<dbReference type="CDD" id="cd07563">
    <property type="entry name" value="Peptidase_S41_IRBP"/>
    <property type="match status" value="1"/>
</dbReference>
<dbReference type="EMBL" id="AMCI01000224">
    <property type="protein sequence ID" value="EJX10234.1"/>
    <property type="molecule type" value="Genomic_DNA"/>
</dbReference>
<proteinExistence type="predicted"/>
<sequence length="347" mass="39352">MYRIISYCRHLLLLLCLTGFTACITEDLPSNTRQGNFEALWAILDERYCFFDYKADAYGLDWIAVREHYRKAIRESMSDRQLFEVLANMIYELRDGHVNLYASHNVARYGAWFDDFPTNYSDSLERIYLGRAEDYEVTSGLKYKILDDHIGYVRCESFQNGFGDGNLHELLHKLAPCDGLILDIRNNGGGMLTAATKLASIFTNKDYTGGYICHKTGKGHQDFSSPEAITIKPFVGFRWQKPAVILTNRRTYSAANSFVMFLKGKPNITVIGDQTGGGSGMPFSTELPNGWTLRFSACPMFDAQMQQTEMGILPDIKVDLTDTDFQKGKDTIIETARKHLRELTANP</sequence>
<dbReference type="SUPFAM" id="SSF52096">
    <property type="entry name" value="ClpP/crotonase"/>
    <property type="match status" value="1"/>
</dbReference>
<dbReference type="GO" id="GO:0006508">
    <property type="term" value="P:proteolysis"/>
    <property type="evidence" value="ECO:0007669"/>
    <property type="project" value="InterPro"/>
</dbReference>
<name>J9GQW3_9ZZZZ</name>
<dbReference type="InterPro" id="IPR005151">
    <property type="entry name" value="Tail-specific_protease"/>
</dbReference>
<dbReference type="Pfam" id="PF14684">
    <property type="entry name" value="Tricorn_C1"/>
    <property type="match status" value="1"/>
</dbReference>
<reference evidence="2" key="1">
    <citation type="journal article" date="2012" name="PLoS ONE">
        <title>Gene sets for utilization of primary and secondary nutrition supplies in the distal gut of endangered iberian lynx.</title>
        <authorList>
            <person name="Alcaide M."/>
            <person name="Messina E."/>
            <person name="Richter M."/>
            <person name="Bargiela R."/>
            <person name="Peplies J."/>
            <person name="Huws S.A."/>
            <person name="Newbold C.J."/>
            <person name="Golyshin P.N."/>
            <person name="Simon M.A."/>
            <person name="Lopez G."/>
            <person name="Yakimov M.M."/>
            <person name="Ferrer M."/>
        </authorList>
    </citation>
    <scope>NUCLEOTIDE SEQUENCE</scope>
</reference>
<dbReference type="AlphaFoldDB" id="J9GQW3"/>
<dbReference type="Pfam" id="PF03572">
    <property type="entry name" value="Peptidase_S41"/>
    <property type="match status" value="1"/>
</dbReference>
<dbReference type="Gene3D" id="3.90.226.10">
    <property type="entry name" value="2-enoyl-CoA Hydratase, Chain A, domain 1"/>
    <property type="match status" value="1"/>
</dbReference>
<evidence type="ECO:0000259" key="1">
    <source>
        <dbReference type="SMART" id="SM00245"/>
    </source>
</evidence>
<feature type="domain" description="Tail specific protease" evidence="1">
    <location>
        <begin position="123"/>
        <end position="319"/>
    </location>
</feature>
<dbReference type="PROSITE" id="PS51257">
    <property type="entry name" value="PROKAR_LIPOPROTEIN"/>
    <property type="match status" value="1"/>
</dbReference>
<evidence type="ECO:0000313" key="2">
    <source>
        <dbReference type="EMBL" id="EJX10234.1"/>
    </source>
</evidence>
<organism evidence="2">
    <name type="scientific">gut metagenome</name>
    <dbReference type="NCBI Taxonomy" id="749906"/>
    <lineage>
        <taxon>unclassified sequences</taxon>
        <taxon>metagenomes</taxon>
        <taxon>organismal metagenomes</taxon>
    </lineage>
</organism>
<dbReference type="PANTHER" id="PTHR11261">
    <property type="entry name" value="INTERPHOTORECEPTOR RETINOID-BINDING PROTEIN"/>
    <property type="match status" value="1"/>
</dbReference>
<protein>
    <submittedName>
        <fullName evidence="2">Peptidase, S41 family</fullName>
    </submittedName>
</protein>
<dbReference type="SMART" id="SM00245">
    <property type="entry name" value="TSPc"/>
    <property type="match status" value="1"/>
</dbReference>
<gene>
    <name evidence="2" type="ORF">EVA_01646</name>
</gene>
<dbReference type="InterPro" id="IPR029045">
    <property type="entry name" value="ClpP/crotonase-like_dom_sf"/>
</dbReference>
<dbReference type="Gene3D" id="3.30.750.44">
    <property type="match status" value="1"/>
</dbReference>
<dbReference type="GO" id="GO:0008236">
    <property type="term" value="F:serine-type peptidase activity"/>
    <property type="evidence" value="ECO:0007669"/>
    <property type="project" value="InterPro"/>
</dbReference>
<dbReference type="InterPro" id="IPR028204">
    <property type="entry name" value="Tricorn_C1"/>
</dbReference>
<dbReference type="PANTHER" id="PTHR11261:SF3">
    <property type="entry name" value="RETINOL-BINDING PROTEIN 3"/>
    <property type="match status" value="1"/>
</dbReference>